<dbReference type="KEGG" id="scl:sce9247"/>
<gene>
    <name evidence="2" type="ordered locus">sce9247</name>
</gene>
<keyword evidence="3" id="KW-1185">Reference proteome</keyword>
<evidence type="ECO:0000313" key="2">
    <source>
        <dbReference type="EMBL" id="CAN99420.1"/>
    </source>
</evidence>
<reference evidence="2 3" key="1">
    <citation type="journal article" date="2007" name="Nat. Biotechnol.">
        <title>Complete genome sequence of the myxobacterium Sorangium cellulosum.</title>
        <authorList>
            <person name="Schneiker S."/>
            <person name="Perlova O."/>
            <person name="Kaiser O."/>
            <person name="Gerth K."/>
            <person name="Alici A."/>
            <person name="Altmeyer M.O."/>
            <person name="Bartels D."/>
            <person name="Bekel T."/>
            <person name="Beyer S."/>
            <person name="Bode E."/>
            <person name="Bode H.B."/>
            <person name="Bolten C.J."/>
            <person name="Choudhuri J.V."/>
            <person name="Doss S."/>
            <person name="Elnakady Y.A."/>
            <person name="Frank B."/>
            <person name="Gaigalat L."/>
            <person name="Goesmann A."/>
            <person name="Groeger C."/>
            <person name="Gross F."/>
            <person name="Jelsbak L."/>
            <person name="Jelsbak L."/>
            <person name="Kalinowski J."/>
            <person name="Kegler C."/>
            <person name="Knauber T."/>
            <person name="Konietzny S."/>
            <person name="Kopp M."/>
            <person name="Krause L."/>
            <person name="Krug D."/>
            <person name="Linke B."/>
            <person name="Mahmud T."/>
            <person name="Martinez-Arias R."/>
            <person name="McHardy A.C."/>
            <person name="Merai M."/>
            <person name="Meyer F."/>
            <person name="Mormann S."/>
            <person name="Munoz-Dorado J."/>
            <person name="Perez J."/>
            <person name="Pradella S."/>
            <person name="Rachid S."/>
            <person name="Raddatz G."/>
            <person name="Rosenau F."/>
            <person name="Rueckert C."/>
            <person name="Sasse F."/>
            <person name="Scharfe M."/>
            <person name="Schuster S.C."/>
            <person name="Suen G."/>
            <person name="Treuner-Lange A."/>
            <person name="Velicer G.J."/>
            <person name="Vorholter F.-J."/>
            <person name="Weissman K.J."/>
            <person name="Welch R.D."/>
            <person name="Wenzel S.C."/>
            <person name="Whitworth D.E."/>
            <person name="Wilhelm S."/>
            <person name="Wittmann C."/>
            <person name="Bloecker H."/>
            <person name="Puehler A."/>
            <person name="Mueller R."/>
        </authorList>
    </citation>
    <scope>NUCLEOTIDE SEQUENCE [LARGE SCALE GENOMIC DNA]</scope>
    <source>
        <strain evidence="3">So ce56</strain>
    </source>
</reference>
<dbReference type="STRING" id="448385.sce9247"/>
<feature type="compositionally biased region" description="Pro residues" evidence="1">
    <location>
        <begin position="173"/>
        <end position="209"/>
    </location>
</feature>
<feature type="compositionally biased region" description="Low complexity" evidence="1">
    <location>
        <begin position="210"/>
        <end position="223"/>
    </location>
</feature>
<dbReference type="Proteomes" id="UP000002139">
    <property type="component" value="Chromosome"/>
</dbReference>
<dbReference type="HOGENOM" id="CLU_701885_0_0_7"/>
<accession>A9GDZ3</accession>
<evidence type="ECO:0000256" key="1">
    <source>
        <dbReference type="SAM" id="MobiDB-lite"/>
    </source>
</evidence>
<organism evidence="2 3">
    <name type="scientific">Sorangium cellulosum (strain So ce56)</name>
    <name type="common">Polyangium cellulosum (strain So ce56)</name>
    <dbReference type="NCBI Taxonomy" id="448385"/>
    <lineage>
        <taxon>Bacteria</taxon>
        <taxon>Pseudomonadati</taxon>
        <taxon>Myxococcota</taxon>
        <taxon>Polyangia</taxon>
        <taxon>Polyangiales</taxon>
        <taxon>Polyangiaceae</taxon>
        <taxon>Sorangium</taxon>
    </lineage>
</organism>
<feature type="region of interest" description="Disordered" evidence="1">
    <location>
        <begin position="173"/>
        <end position="238"/>
    </location>
</feature>
<evidence type="ECO:0000313" key="3">
    <source>
        <dbReference type="Proteomes" id="UP000002139"/>
    </source>
</evidence>
<proteinExistence type="predicted"/>
<sequence>MSPIHLAHRFFGSGARFRNNPGDLPGNSRDDGAPLMSGPFLACNRIRRMKRAALPLAASLFLTAPMAFAQVAPRGARLSYTRSPGTEGCPEEPSLREIVASQLGGVDPFVRDGAWRVEVVVQRRGPAFRGEIALHDRDGRALGRQELSSPICGVLVGDIGLALSAVMRPLLPPRPAPGSAPTSPPSGPPPPPAPGDVAPPVPPGAPPRGPASKPSDPVAAPARPVRRPRPPPDRPRLQLGAGVLLGAGVAPSVAVGFSGVAGARWERFSLSLEARGDLPIDAEPYRGRIVEVSGLSGSLVPCGHTDWFFGCALAMAGGVWQVRASTGREFALPYAALGLRAGLEVPLSARLAGQLTGDLLINTVRPVHRSPYGAGWKTAPISQAVALRLIALF</sequence>
<protein>
    <submittedName>
        <fullName evidence="2">Uncharacterized protein</fullName>
    </submittedName>
</protein>
<dbReference type="AlphaFoldDB" id="A9GDZ3"/>
<name>A9GDZ3_SORC5</name>
<dbReference type="EMBL" id="AM746676">
    <property type="protein sequence ID" value="CAN99420.1"/>
    <property type="molecule type" value="Genomic_DNA"/>
</dbReference>